<name>A0A420ARI5_SPHD1</name>
<dbReference type="EMBL" id="RAPY01000004">
    <property type="protein sequence ID" value="RKE47094.1"/>
    <property type="molecule type" value="Genomic_DNA"/>
</dbReference>
<organism evidence="2 3">
    <name type="scientific">Sphingobacterium detergens</name>
    <dbReference type="NCBI Taxonomy" id="1145106"/>
    <lineage>
        <taxon>Bacteria</taxon>
        <taxon>Pseudomonadati</taxon>
        <taxon>Bacteroidota</taxon>
        <taxon>Sphingobacteriia</taxon>
        <taxon>Sphingobacteriales</taxon>
        <taxon>Sphingobacteriaceae</taxon>
        <taxon>Sphingobacterium</taxon>
    </lineage>
</organism>
<dbReference type="AlphaFoldDB" id="A0A420ARI5"/>
<dbReference type="PROSITE" id="PS50005">
    <property type="entry name" value="TPR"/>
    <property type="match status" value="1"/>
</dbReference>
<accession>A0A420ARI5</accession>
<keyword evidence="1" id="KW-0802">TPR repeat</keyword>
<dbReference type="SUPFAM" id="SSF81901">
    <property type="entry name" value="HCP-like"/>
    <property type="match status" value="1"/>
</dbReference>
<keyword evidence="3" id="KW-1185">Reference proteome</keyword>
<dbReference type="InterPro" id="IPR011990">
    <property type="entry name" value="TPR-like_helical_dom_sf"/>
</dbReference>
<evidence type="ECO:0000256" key="1">
    <source>
        <dbReference type="PROSITE-ProRule" id="PRU00339"/>
    </source>
</evidence>
<dbReference type="OrthoDB" id="5509356at2"/>
<dbReference type="InterPro" id="IPR019734">
    <property type="entry name" value="TPR_rpt"/>
</dbReference>
<dbReference type="Proteomes" id="UP000286246">
    <property type="component" value="Unassembled WGS sequence"/>
</dbReference>
<dbReference type="Pfam" id="PF13181">
    <property type="entry name" value="TPR_8"/>
    <property type="match status" value="1"/>
</dbReference>
<gene>
    <name evidence="2" type="ORF">DFQ12_4254</name>
</gene>
<proteinExistence type="predicted"/>
<evidence type="ECO:0000313" key="2">
    <source>
        <dbReference type="EMBL" id="RKE47094.1"/>
    </source>
</evidence>
<sequence length="144" mass="16388">MHFDPNNHVIILCIQGMDIEGRPEEASKLFMQAWNEATNDFERFIASHYVARHQKSVADKLKWDETALNLALKINDDTVSGAYPSLYLNIGKCYEDLGDIERASKNYQLALSFTDRLSDDGYGNMIKGGILNGIERLKLFNENK</sequence>
<dbReference type="RefSeq" id="WP_120260915.1">
    <property type="nucleotide sequence ID" value="NZ_RAPY01000004.1"/>
</dbReference>
<dbReference type="Gene3D" id="1.25.40.10">
    <property type="entry name" value="Tetratricopeptide repeat domain"/>
    <property type="match status" value="1"/>
</dbReference>
<comment type="caution">
    <text evidence="2">The sequence shown here is derived from an EMBL/GenBank/DDBJ whole genome shotgun (WGS) entry which is preliminary data.</text>
</comment>
<reference evidence="2 3" key="1">
    <citation type="submission" date="2018-09" db="EMBL/GenBank/DDBJ databases">
        <title>Genomic Encyclopedia of Type Strains, Phase III (KMG-III): the genomes of soil and plant-associated and newly described type strains.</title>
        <authorList>
            <person name="Whitman W."/>
        </authorList>
    </citation>
    <scope>NUCLEOTIDE SEQUENCE [LARGE SCALE GENOMIC DNA]</scope>
    <source>
        <strain evidence="2 3">CECT 7938</strain>
    </source>
</reference>
<evidence type="ECO:0000313" key="3">
    <source>
        <dbReference type="Proteomes" id="UP000286246"/>
    </source>
</evidence>
<protein>
    <submittedName>
        <fullName evidence="2">Tetratricopeptide repeat protein</fullName>
    </submittedName>
</protein>
<feature type="repeat" description="TPR" evidence="1">
    <location>
        <begin position="84"/>
        <end position="117"/>
    </location>
</feature>